<dbReference type="OrthoDB" id="5097462at2759"/>
<dbReference type="AlphaFoldDB" id="A0A9P9F238"/>
<gene>
    <name evidence="1" type="ORF">B0J13DRAFT_657822</name>
</gene>
<proteinExistence type="predicted"/>
<comment type="caution">
    <text evidence="1">The sequence shown here is derived from an EMBL/GenBank/DDBJ whole genome shotgun (WGS) entry which is preliminary data.</text>
</comment>
<dbReference type="EMBL" id="JAGMUU010000005">
    <property type="protein sequence ID" value="KAH7151749.1"/>
    <property type="molecule type" value="Genomic_DNA"/>
</dbReference>
<accession>A0A9P9F238</accession>
<reference evidence="1" key="1">
    <citation type="journal article" date="2021" name="Nat. Commun.">
        <title>Genetic determinants of endophytism in the Arabidopsis root mycobiome.</title>
        <authorList>
            <person name="Mesny F."/>
            <person name="Miyauchi S."/>
            <person name="Thiergart T."/>
            <person name="Pickel B."/>
            <person name="Atanasova L."/>
            <person name="Karlsson M."/>
            <person name="Huettel B."/>
            <person name="Barry K.W."/>
            <person name="Haridas S."/>
            <person name="Chen C."/>
            <person name="Bauer D."/>
            <person name="Andreopoulos W."/>
            <person name="Pangilinan J."/>
            <person name="LaButti K."/>
            <person name="Riley R."/>
            <person name="Lipzen A."/>
            <person name="Clum A."/>
            <person name="Drula E."/>
            <person name="Henrissat B."/>
            <person name="Kohler A."/>
            <person name="Grigoriev I.V."/>
            <person name="Martin F.M."/>
            <person name="Hacquard S."/>
        </authorList>
    </citation>
    <scope>NUCLEOTIDE SEQUENCE</scope>
    <source>
        <strain evidence="1">MPI-CAGE-AT-0021</strain>
    </source>
</reference>
<protein>
    <submittedName>
        <fullName evidence="1">Uncharacterized protein</fullName>
    </submittedName>
</protein>
<evidence type="ECO:0000313" key="2">
    <source>
        <dbReference type="Proteomes" id="UP000717696"/>
    </source>
</evidence>
<sequence>MSQSTQKLSALQRTPNEIQRIIGTCCDVASMKAFSLTSGKYRGMLHEYIFTQVKFEGTQAAMSSELGAYLGDSGNPPTMAATRNKVTRATFTIKPDNRAQPDNQLVDRIINSIEETQKLRVLVLDVADLAPGENPPAQEAQFRQAFANLPELDLKSLKLFAPETLPPIIISKCNPTLLKGLHVDDTFIRDLLVPLPHSNEVGAMIQSLQGLKKLYFDTLPDFSHNPGLSQVRTHLHTIRDNFFQVQWLGFYTAPTPTPYVYPDFYGCIGNINSLLRRLPNLKRFVITVYSANIEKIPETPNRPPTEAEEITFYEDLVSRVIKEVPWLEQLDILSESPVVWRGTRSKDRKDDAPGMKVQRLELPNEARRGAYPFGIHKDEK</sequence>
<evidence type="ECO:0000313" key="1">
    <source>
        <dbReference type="EMBL" id="KAH7151749.1"/>
    </source>
</evidence>
<keyword evidence="2" id="KW-1185">Reference proteome</keyword>
<name>A0A9P9F238_9HYPO</name>
<dbReference type="Proteomes" id="UP000717696">
    <property type="component" value="Unassembled WGS sequence"/>
</dbReference>
<organism evidence="1 2">
    <name type="scientific">Dactylonectria estremocensis</name>
    <dbReference type="NCBI Taxonomy" id="1079267"/>
    <lineage>
        <taxon>Eukaryota</taxon>
        <taxon>Fungi</taxon>
        <taxon>Dikarya</taxon>
        <taxon>Ascomycota</taxon>
        <taxon>Pezizomycotina</taxon>
        <taxon>Sordariomycetes</taxon>
        <taxon>Hypocreomycetidae</taxon>
        <taxon>Hypocreales</taxon>
        <taxon>Nectriaceae</taxon>
        <taxon>Dactylonectria</taxon>
    </lineage>
</organism>